<dbReference type="EMBL" id="CAEZZU010000009">
    <property type="protein sequence ID" value="CAB4768817.1"/>
    <property type="molecule type" value="Genomic_DNA"/>
</dbReference>
<protein>
    <submittedName>
        <fullName evidence="7">Unannotated protein</fullName>
    </submittedName>
</protein>
<dbReference type="Gene3D" id="1.10.600.10">
    <property type="entry name" value="Farnesyl Diphosphate Synthase"/>
    <property type="match status" value="1"/>
</dbReference>
<dbReference type="SFLD" id="SFLDG01017">
    <property type="entry name" value="Polyprenyl_Transferase_Like"/>
    <property type="match status" value="1"/>
</dbReference>
<evidence type="ECO:0000256" key="6">
    <source>
        <dbReference type="SAM" id="MobiDB-lite"/>
    </source>
</evidence>
<dbReference type="SFLD" id="SFLDS00005">
    <property type="entry name" value="Isoprenoid_Synthase_Type_I"/>
    <property type="match status" value="1"/>
</dbReference>
<comment type="similarity">
    <text evidence="2">Belongs to the FPP/GGPP synthase family.</text>
</comment>
<comment type="cofactor">
    <cofactor evidence="1">
        <name>Mg(2+)</name>
        <dbReference type="ChEBI" id="CHEBI:18420"/>
    </cofactor>
</comment>
<dbReference type="InterPro" id="IPR000092">
    <property type="entry name" value="Polyprenyl_synt"/>
</dbReference>
<dbReference type="EMBL" id="CAEZWM010000249">
    <property type="protein sequence ID" value="CAB4672220.1"/>
    <property type="molecule type" value="Genomic_DNA"/>
</dbReference>
<name>A0A6J6MDB6_9ZZZZ</name>
<dbReference type="GO" id="GO:0008299">
    <property type="term" value="P:isoprenoid biosynthetic process"/>
    <property type="evidence" value="ECO:0007669"/>
    <property type="project" value="InterPro"/>
</dbReference>
<feature type="region of interest" description="Disordered" evidence="6">
    <location>
        <begin position="1"/>
        <end position="21"/>
    </location>
</feature>
<dbReference type="SUPFAM" id="SSF48576">
    <property type="entry name" value="Terpenoid synthases"/>
    <property type="match status" value="1"/>
</dbReference>
<evidence type="ECO:0000256" key="2">
    <source>
        <dbReference type="ARBA" id="ARBA00006706"/>
    </source>
</evidence>
<organism evidence="7">
    <name type="scientific">freshwater metagenome</name>
    <dbReference type="NCBI Taxonomy" id="449393"/>
    <lineage>
        <taxon>unclassified sequences</taxon>
        <taxon>metagenomes</taxon>
        <taxon>ecological metagenomes</taxon>
    </lineage>
</organism>
<dbReference type="InterPro" id="IPR033749">
    <property type="entry name" value="Polyprenyl_synt_CS"/>
</dbReference>
<keyword evidence="4" id="KW-0479">Metal-binding</keyword>
<dbReference type="CDD" id="cd00685">
    <property type="entry name" value="Trans_IPPS_HT"/>
    <property type="match status" value="1"/>
</dbReference>
<dbReference type="PROSITE" id="PS00444">
    <property type="entry name" value="POLYPRENYL_SYNTHASE_2"/>
    <property type="match status" value="1"/>
</dbReference>
<gene>
    <name evidence="7" type="ORF">UFOPK2242_01520</name>
    <name evidence="8" type="ORF">UFOPK2925_00153</name>
</gene>
<dbReference type="InterPro" id="IPR008949">
    <property type="entry name" value="Isoprenoid_synthase_dom_sf"/>
</dbReference>
<dbReference type="GO" id="GO:0046872">
    <property type="term" value="F:metal ion binding"/>
    <property type="evidence" value="ECO:0007669"/>
    <property type="project" value="UniProtKB-KW"/>
</dbReference>
<evidence type="ECO:0000256" key="4">
    <source>
        <dbReference type="ARBA" id="ARBA00022723"/>
    </source>
</evidence>
<evidence type="ECO:0000256" key="3">
    <source>
        <dbReference type="ARBA" id="ARBA00022679"/>
    </source>
</evidence>
<dbReference type="PANTHER" id="PTHR12001:SF85">
    <property type="entry name" value="SHORT CHAIN ISOPRENYL DIPHOSPHATE SYNTHASE"/>
    <property type="match status" value="1"/>
</dbReference>
<dbReference type="Pfam" id="PF00348">
    <property type="entry name" value="polyprenyl_synt"/>
    <property type="match status" value="1"/>
</dbReference>
<evidence type="ECO:0000256" key="1">
    <source>
        <dbReference type="ARBA" id="ARBA00001946"/>
    </source>
</evidence>
<dbReference type="GO" id="GO:0004659">
    <property type="term" value="F:prenyltransferase activity"/>
    <property type="evidence" value="ECO:0007669"/>
    <property type="project" value="InterPro"/>
</dbReference>
<dbReference type="AlphaFoldDB" id="A0A6J6MDB6"/>
<proteinExistence type="inferred from homology"/>
<evidence type="ECO:0000313" key="8">
    <source>
        <dbReference type="EMBL" id="CAB4768817.1"/>
    </source>
</evidence>
<reference evidence="7" key="1">
    <citation type="submission" date="2020-05" db="EMBL/GenBank/DDBJ databases">
        <authorList>
            <person name="Chiriac C."/>
            <person name="Salcher M."/>
            <person name="Ghai R."/>
            <person name="Kavagutti S V."/>
        </authorList>
    </citation>
    <scope>NUCLEOTIDE SEQUENCE</scope>
</reference>
<keyword evidence="3" id="KW-0808">Transferase</keyword>
<evidence type="ECO:0000313" key="7">
    <source>
        <dbReference type="EMBL" id="CAB4672220.1"/>
    </source>
</evidence>
<evidence type="ECO:0000256" key="5">
    <source>
        <dbReference type="ARBA" id="ARBA00022842"/>
    </source>
</evidence>
<sequence>MPLDKTDANPGERQPAPKLPPSLLEAGAAAEARVVALLTEEIERWSRVDANLREPIEALKILVIAGGKRLRPAFCHWAFIGAGGSPDDAAMIDAGAALELLHSFALIHDDVMDGSDRRRDLPAVHRHFMNRHAEALWNGEERRFGEGAAILIGDFAFVYADRLMAGCSARTREIYDELRLELCVGQYLDLLGTAAGERNAERARRIEWYKSGKYTVERPLHLGAALAGRYEDLAEDLSEFGLPLGEAFQMRDDILGVFGDSAITGKPVGDDLREGKLTPLVAYASERADSSQAKLLDRVGAPDLHDEEIELLSRLLIETGALDAAEASIKRLVAESMEALSKVDITEEARHALGELGLFVAWRDR</sequence>
<accession>A0A6J6MDB6</accession>
<dbReference type="PANTHER" id="PTHR12001">
    <property type="entry name" value="GERANYLGERANYL PYROPHOSPHATE SYNTHASE"/>
    <property type="match status" value="1"/>
</dbReference>
<keyword evidence="5" id="KW-0460">Magnesium</keyword>